<dbReference type="SUPFAM" id="SSF50800">
    <property type="entry name" value="PK beta-barrel domain-like"/>
    <property type="match status" value="1"/>
</dbReference>
<dbReference type="Pfam" id="PF03473">
    <property type="entry name" value="MOSC"/>
    <property type="match status" value="1"/>
</dbReference>
<dbReference type="PANTHER" id="PTHR14237:SF19">
    <property type="entry name" value="MITOCHONDRIAL AMIDOXIME REDUCING COMPONENT 1"/>
    <property type="match status" value="1"/>
</dbReference>
<dbReference type="InterPro" id="IPR005302">
    <property type="entry name" value="MoCF_Sase_C"/>
</dbReference>
<evidence type="ECO:0000313" key="2">
    <source>
        <dbReference type="EMBL" id="MCX2982636.1"/>
    </source>
</evidence>
<dbReference type="InterPro" id="IPR011037">
    <property type="entry name" value="Pyrv_Knase-like_insert_dom_sf"/>
</dbReference>
<evidence type="ECO:0000259" key="1">
    <source>
        <dbReference type="PROSITE" id="PS51340"/>
    </source>
</evidence>
<accession>A0ABT3TLQ5</accession>
<dbReference type="InterPro" id="IPR005303">
    <property type="entry name" value="MOCOS_middle"/>
</dbReference>
<gene>
    <name evidence="2" type="ORF">EYC98_17380</name>
</gene>
<comment type="caution">
    <text evidence="2">The sequence shown here is derived from an EMBL/GenBank/DDBJ whole genome shotgun (WGS) entry which is preliminary data.</text>
</comment>
<dbReference type="EMBL" id="SHNN01000004">
    <property type="protein sequence ID" value="MCX2982636.1"/>
    <property type="molecule type" value="Genomic_DNA"/>
</dbReference>
<organism evidence="2 3">
    <name type="scientific">Candidatus Litorirhabdus singularis</name>
    <dbReference type="NCBI Taxonomy" id="2518993"/>
    <lineage>
        <taxon>Bacteria</taxon>
        <taxon>Pseudomonadati</taxon>
        <taxon>Pseudomonadota</taxon>
        <taxon>Gammaproteobacteria</taxon>
        <taxon>Cellvibrionales</taxon>
        <taxon>Halieaceae</taxon>
        <taxon>Candidatus Litorirhabdus</taxon>
    </lineage>
</organism>
<dbReference type="SUPFAM" id="SSF141673">
    <property type="entry name" value="MOSC N-terminal domain-like"/>
    <property type="match status" value="1"/>
</dbReference>
<protein>
    <submittedName>
        <fullName evidence="2">MOSC domain-containing protein</fullName>
    </submittedName>
</protein>
<sequence length="264" mass="29271">MLALSELNIYPVKSLGGQSLLQSTLDRFGLEGDRRWLVVDSDDQFLSQRELPQMATLQTQHDANGLVLRGDGEQIGVATPVADAQQRQVRVWGDSVVALDAGPDAAQWLSQRLGRDCRLVYMPDTCRRAVDPDYARQGETVSFADGFPLLLIGSASLEAFNRHLQAPISMNRFRPNLVVSGAEPYAEDSWRRLRIGVMEFDLVKPCSRCVMPAIDQSSGRKQPEVLKALAQHRRGADRKTYFGQNLLYRQSGSLAVGDAVTVLE</sequence>
<proteinExistence type="predicted"/>
<evidence type="ECO:0000313" key="3">
    <source>
        <dbReference type="Proteomes" id="UP001143362"/>
    </source>
</evidence>
<name>A0ABT3TLQ5_9GAMM</name>
<keyword evidence="3" id="KW-1185">Reference proteome</keyword>
<dbReference type="PANTHER" id="PTHR14237">
    <property type="entry name" value="MOLYBDOPTERIN COFACTOR SULFURASE MOSC"/>
    <property type="match status" value="1"/>
</dbReference>
<reference evidence="2" key="1">
    <citation type="submission" date="2019-02" db="EMBL/GenBank/DDBJ databases">
        <authorList>
            <person name="Li S.-H."/>
        </authorList>
    </citation>
    <scope>NUCLEOTIDE SEQUENCE</scope>
    <source>
        <strain evidence="2">IMCC14734</strain>
    </source>
</reference>
<dbReference type="RefSeq" id="WP_279246669.1">
    <property type="nucleotide sequence ID" value="NZ_SHNN01000004.1"/>
</dbReference>
<dbReference type="PROSITE" id="PS51340">
    <property type="entry name" value="MOSC"/>
    <property type="match status" value="1"/>
</dbReference>
<dbReference type="Proteomes" id="UP001143362">
    <property type="component" value="Unassembled WGS sequence"/>
</dbReference>
<feature type="domain" description="MOSC" evidence="1">
    <location>
        <begin position="107"/>
        <end position="263"/>
    </location>
</feature>
<dbReference type="Pfam" id="PF03476">
    <property type="entry name" value="MOSC_N"/>
    <property type="match status" value="1"/>
</dbReference>